<dbReference type="AlphaFoldDB" id="E8LL87"/>
<dbReference type="HOGENOM" id="CLU_022530_1_0_6"/>
<keyword evidence="3" id="KW-1185">Reference proteome</keyword>
<reference evidence="2 3" key="1">
    <citation type="submission" date="2011-01" db="EMBL/GenBank/DDBJ databases">
        <authorList>
            <person name="Weinstock G."/>
            <person name="Sodergren E."/>
            <person name="Clifton S."/>
            <person name="Fulton L."/>
            <person name="Fulton B."/>
            <person name="Courtney L."/>
            <person name="Fronick C."/>
            <person name="Harrison M."/>
            <person name="Strong C."/>
            <person name="Farmer C."/>
            <person name="Delahaunty K."/>
            <person name="Markovic C."/>
            <person name="Hall O."/>
            <person name="Minx P."/>
            <person name="Tomlinson C."/>
            <person name="Mitreva M."/>
            <person name="Hou S."/>
            <person name="Chen J."/>
            <person name="Wollam A."/>
            <person name="Pepin K.H."/>
            <person name="Johnson M."/>
            <person name="Bhonagiri V."/>
            <person name="Zhang X."/>
            <person name="Suruliraj S."/>
            <person name="Warren W."/>
            <person name="Chinwalla A."/>
            <person name="Mardis E.R."/>
            <person name="Wilson R.K."/>
        </authorList>
    </citation>
    <scope>NUCLEOTIDE SEQUENCE [LARGE SCALE GENOMIC DNA]</scope>
    <source>
        <strain evidence="3">DSM 22608 / JCM 16073 / KCTC 15190 / YIT 12066</strain>
    </source>
</reference>
<dbReference type="OrthoDB" id="9761274at2"/>
<gene>
    <name evidence="2" type="ORF">HMPREF9444_01494</name>
</gene>
<dbReference type="Gene3D" id="3.30.1330.230">
    <property type="match status" value="1"/>
</dbReference>
<dbReference type="InterPro" id="IPR003776">
    <property type="entry name" value="YcaO-like_dom"/>
</dbReference>
<dbReference type="Proteomes" id="UP000018458">
    <property type="component" value="Unassembled WGS sequence"/>
</dbReference>
<dbReference type="Pfam" id="PF02624">
    <property type="entry name" value="YcaO"/>
    <property type="match status" value="1"/>
</dbReference>
<dbReference type="Pfam" id="PF18381">
    <property type="entry name" value="YcaO_C"/>
    <property type="match status" value="1"/>
</dbReference>
<sequence length="577" mass="65615">MPTYIAGKDAPLEESIALFRSRAQKLDLKIIEHPFLHPLPDIYSINIESSVCPFVYSNGKGSSYLAALASAYGELFERLYTHMFFSDYYLGPKIGNDAYVHYEDEKWTDPHLPKKDIFKEILNASLKKFYLTDNKSDIEVLIDKQGAVNGRGICSLPFKEAFSKKTVFFPVNLIDNLYASNGMSAGNTKEEAAVQALSEIIERYTKSTIIKNAYALPEIPKDFIAKFPKLLNTLELLNTGSFKAVCYDASLNGKFPVVCVVLFNEKNGTCFAAFGSHPLFEVALDRTLSELLQGRNLKDCDDFAEPSLQPEIYADPTNLESHFIDSTGVLPLEMFKSKADFAFAPINFAGSTYLQYEFLKELIKKEGFKIYERFYAADNLPVCRIIIPGMSEVYPIDDLAYNNCASGFSLINEILKLNSEDFAENEINELICKIENADFSDEAPVFETLGIIADDFPALKNLRFGQLKCLLYLAVKDYDNARFYAEWTLNFNASIFDEQDLNFYRCLEKMLESFDDPLLFKDLRKCFTLLYGKETVTKVLNHIEGTEHFYGLPQTALSLNCFKTHEKLIEIYEKIRK</sequence>
<dbReference type="PANTHER" id="PTHR37809:SF1">
    <property type="entry name" value="RIBOSOMAL PROTEIN S12 METHYLTHIOTRANSFERASE ACCESSORY FACTOR YCAO"/>
    <property type="match status" value="1"/>
</dbReference>
<evidence type="ECO:0000259" key="1">
    <source>
        <dbReference type="PROSITE" id="PS51664"/>
    </source>
</evidence>
<organism evidence="2 3">
    <name type="scientific">Succinatimonas hippei (strain DSM 22608 / JCM 16073 / KCTC 15190 / YIT 12066)</name>
    <dbReference type="NCBI Taxonomy" id="762983"/>
    <lineage>
        <taxon>Bacteria</taxon>
        <taxon>Pseudomonadati</taxon>
        <taxon>Pseudomonadota</taxon>
        <taxon>Gammaproteobacteria</taxon>
        <taxon>Aeromonadales</taxon>
        <taxon>Succinivibrionaceae</taxon>
        <taxon>Succinatimonas</taxon>
    </lineage>
</organism>
<evidence type="ECO:0000313" key="2">
    <source>
        <dbReference type="EMBL" id="EFY06747.1"/>
    </source>
</evidence>
<dbReference type="RefSeq" id="WP_009143675.1">
    <property type="nucleotide sequence ID" value="NZ_GL831017.1"/>
</dbReference>
<dbReference type="PROSITE" id="PS51664">
    <property type="entry name" value="YCAO"/>
    <property type="match status" value="1"/>
</dbReference>
<protein>
    <submittedName>
        <fullName evidence="2">YcaO-like family</fullName>
    </submittedName>
</protein>
<proteinExistence type="predicted"/>
<name>E8LL87_SUCHY</name>
<dbReference type="NCBIfam" id="TIGR00702">
    <property type="entry name" value="YcaO-type kinase domain"/>
    <property type="match status" value="1"/>
</dbReference>
<dbReference type="STRING" id="762983.HMPREF9444_01494"/>
<dbReference type="PANTHER" id="PTHR37809">
    <property type="entry name" value="RIBOSOMAL PROTEIN S12 METHYLTHIOTRANSFERASE ACCESSORY FACTOR YCAO"/>
    <property type="match status" value="1"/>
</dbReference>
<dbReference type="InterPro" id="IPR041080">
    <property type="entry name" value="YcaO_C"/>
</dbReference>
<dbReference type="eggNOG" id="COG1944">
    <property type="taxonomic scope" value="Bacteria"/>
</dbReference>
<feature type="domain" description="YcaO" evidence="1">
    <location>
        <begin position="59"/>
        <end position="423"/>
    </location>
</feature>
<dbReference type="EMBL" id="AEVO01000084">
    <property type="protein sequence ID" value="EFY06747.1"/>
    <property type="molecule type" value="Genomic_DNA"/>
</dbReference>
<evidence type="ECO:0000313" key="3">
    <source>
        <dbReference type="Proteomes" id="UP000018458"/>
    </source>
</evidence>
<accession>E8LL87</accession>
<comment type="caution">
    <text evidence="2">The sequence shown here is derived from an EMBL/GenBank/DDBJ whole genome shotgun (WGS) entry which is preliminary data.</text>
</comment>